<protein>
    <recommendedName>
        <fullName evidence="3">Heavy-metal-associated domain-containing protein</fullName>
    </recommendedName>
</protein>
<dbReference type="AlphaFoldDB" id="A0A5N1J2A1"/>
<dbReference type="RefSeq" id="WP_150903250.1">
    <property type="nucleotide sequence ID" value="NZ_VTWT01000003.1"/>
</dbReference>
<sequence length="78" mass="8770">MKTLKFKTNINCTTCMFTAKPFLDKVPNIMGWEVDLKDPEKTLTVKGDHVNSGNVIDMVQQAGYQAEEKKGFLGKLFS</sequence>
<comment type="caution">
    <text evidence="1">The sequence shown here is derived from an EMBL/GenBank/DDBJ whole genome shotgun (WGS) entry which is preliminary data.</text>
</comment>
<dbReference type="InterPro" id="IPR036163">
    <property type="entry name" value="HMA_dom_sf"/>
</dbReference>
<name>A0A5N1J2A1_9BACT</name>
<proteinExistence type="predicted"/>
<gene>
    <name evidence="1" type="ORF">F0P94_07465</name>
</gene>
<evidence type="ECO:0000313" key="2">
    <source>
        <dbReference type="Proteomes" id="UP000326570"/>
    </source>
</evidence>
<evidence type="ECO:0008006" key="3">
    <source>
        <dbReference type="Google" id="ProtNLM"/>
    </source>
</evidence>
<evidence type="ECO:0000313" key="1">
    <source>
        <dbReference type="EMBL" id="KAA9340177.1"/>
    </source>
</evidence>
<dbReference type="GO" id="GO:0046872">
    <property type="term" value="F:metal ion binding"/>
    <property type="evidence" value="ECO:0007669"/>
    <property type="project" value="InterPro"/>
</dbReference>
<keyword evidence="2" id="KW-1185">Reference proteome</keyword>
<dbReference type="SUPFAM" id="SSF55008">
    <property type="entry name" value="HMA, heavy metal-associated domain"/>
    <property type="match status" value="1"/>
</dbReference>
<reference evidence="1 2" key="1">
    <citation type="submission" date="2019-09" db="EMBL/GenBank/DDBJ databases">
        <title>Genome sequence of Adhaeribacter sp. M2.</title>
        <authorList>
            <person name="Srinivasan S."/>
        </authorList>
    </citation>
    <scope>NUCLEOTIDE SEQUENCE [LARGE SCALE GENOMIC DNA]</scope>
    <source>
        <strain evidence="1 2">M2</strain>
    </source>
</reference>
<dbReference type="EMBL" id="VTWT01000003">
    <property type="protein sequence ID" value="KAA9340177.1"/>
    <property type="molecule type" value="Genomic_DNA"/>
</dbReference>
<accession>A0A5N1J2A1</accession>
<dbReference type="Proteomes" id="UP000326570">
    <property type="component" value="Unassembled WGS sequence"/>
</dbReference>
<organism evidence="1 2">
    <name type="scientific">Adhaeribacter soli</name>
    <dbReference type="NCBI Taxonomy" id="2607655"/>
    <lineage>
        <taxon>Bacteria</taxon>
        <taxon>Pseudomonadati</taxon>
        <taxon>Bacteroidota</taxon>
        <taxon>Cytophagia</taxon>
        <taxon>Cytophagales</taxon>
        <taxon>Hymenobacteraceae</taxon>
        <taxon>Adhaeribacter</taxon>
    </lineage>
</organism>
<dbReference type="Gene3D" id="3.30.70.100">
    <property type="match status" value="1"/>
</dbReference>